<evidence type="ECO:0000313" key="3">
    <source>
        <dbReference type="Proteomes" id="UP000242180"/>
    </source>
</evidence>
<sequence>MALNTNVARVVGLLFVLALIHQIYPFLPSGSPTLPNRVLNFPNPFSHLNQGLLPWYKRPHDRVGAPAFDTEYSWTTEHLSDQERRELQDRMVRVADAVARERFGDAYDNAIPGSRLSNASVASFRERLQCWTQRGRWVRQRAPLLPHFQDPLYGRCDRKQGTDRDAVQYAWMTPPECPLAPIDASQWCGAVGRRKILLVGDLVHYQVHELLLDALRDGPTVCYGELNCKDHTFCTDHSDPPPALRYLRNDVLATNLNIDKAHGHPSVDIVQWPFVPRYLLEDYHIFILNRAPVVEDDNTFLRQLAQTVHTLRRIQPNALIMYRSTSIGHPFCDEASGPLHEPLTDAQLRQLPYGWSEQTRRNAMARAVVEAAGGVYVDLAALTDLRPDGHVGGQDCLRYCMPGPLDGWASVLYNVMLSLEKNS</sequence>
<dbReference type="GO" id="GO:0016413">
    <property type="term" value="F:O-acetyltransferase activity"/>
    <property type="evidence" value="ECO:0007669"/>
    <property type="project" value="InterPro"/>
</dbReference>
<organism evidence="2 3">
    <name type="scientific">Syncephalastrum racemosum</name>
    <name type="common">Filamentous fungus</name>
    <dbReference type="NCBI Taxonomy" id="13706"/>
    <lineage>
        <taxon>Eukaryota</taxon>
        <taxon>Fungi</taxon>
        <taxon>Fungi incertae sedis</taxon>
        <taxon>Mucoromycota</taxon>
        <taxon>Mucoromycotina</taxon>
        <taxon>Mucoromycetes</taxon>
        <taxon>Mucorales</taxon>
        <taxon>Syncephalastraceae</taxon>
        <taxon>Syncephalastrum</taxon>
    </lineage>
</organism>
<dbReference type="OMA" id="IGHPFCD"/>
<evidence type="ECO:0000313" key="2">
    <source>
        <dbReference type="EMBL" id="ORY98138.1"/>
    </source>
</evidence>
<dbReference type="AlphaFoldDB" id="A0A1X2HGU2"/>
<evidence type="ECO:0000256" key="1">
    <source>
        <dbReference type="SAM" id="SignalP"/>
    </source>
</evidence>
<dbReference type="InParanoid" id="A0A1X2HGU2"/>
<proteinExistence type="predicted"/>
<feature type="signal peptide" evidence="1">
    <location>
        <begin position="1"/>
        <end position="25"/>
    </location>
</feature>
<feature type="chain" id="PRO_5012485115" evidence="1">
    <location>
        <begin position="26"/>
        <end position="423"/>
    </location>
</feature>
<dbReference type="PANTHER" id="PTHR32285:SF48">
    <property type="entry name" value="PROTEIN TRICHOME BIREFRINGENCE-LIKE 19"/>
    <property type="match status" value="1"/>
</dbReference>
<protein>
    <submittedName>
        <fullName evidence="2">Uncharacterized protein</fullName>
    </submittedName>
</protein>
<reference evidence="2 3" key="1">
    <citation type="submission" date="2016-07" db="EMBL/GenBank/DDBJ databases">
        <title>Pervasive Adenine N6-methylation of Active Genes in Fungi.</title>
        <authorList>
            <consortium name="DOE Joint Genome Institute"/>
            <person name="Mondo S.J."/>
            <person name="Dannebaum R.O."/>
            <person name="Kuo R.C."/>
            <person name="Labutti K."/>
            <person name="Haridas S."/>
            <person name="Kuo A."/>
            <person name="Salamov A."/>
            <person name="Ahrendt S.R."/>
            <person name="Lipzen A."/>
            <person name="Sullivan W."/>
            <person name="Andreopoulos W.B."/>
            <person name="Clum A."/>
            <person name="Lindquist E."/>
            <person name="Daum C."/>
            <person name="Ramamoorthy G.K."/>
            <person name="Gryganskyi A."/>
            <person name="Culley D."/>
            <person name="Magnuson J.K."/>
            <person name="James T.Y."/>
            <person name="O'Malley M.A."/>
            <person name="Stajich J.E."/>
            <person name="Spatafora J.W."/>
            <person name="Visel A."/>
            <person name="Grigoriev I.V."/>
        </authorList>
    </citation>
    <scope>NUCLEOTIDE SEQUENCE [LARGE SCALE GENOMIC DNA]</scope>
    <source>
        <strain evidence="2 3">NRRL 2496</strain>
    </source>
</reference>
<dbReference type="PANTHER" id="PTHR32285">
    <property type="entry name" value="PROTEIN TRICHOME BIREFRINGENCE-LIKE 9-RELATED"/>
    <property type="match status" value="1"/>
</dbReference>
<dbReference type="Proteomes" id="UP000242180">
    <property type="component" value="Unassembled WGS sequence"/>
</dbReference>
<keyword evidence="3" id="KW-1185">Reference proteome</keyword>
<dbReference type="InterPro" id="IPR029962">
    <property type="entry name" value="TBL"/>
</dbReference>
<dbReference type="EMBL" id="MCGN01000004">
    <property type="protein sequence ID" value="ORY98138.1"/>
    <property type="molecule type" value="Genomic_DNA"/>
</dbReference>
<keyword evidence="1" id="KW-0732">Signal</keyword>
<dbReference type="OrthoDB" id="630188at2759"/>
<accession>A0A1X2HGU2</accession>
<comment type="caution">
    <text evidence="2">The sequence shown here is derived from an EMBL/GenBank/DDBJ whole genome shotgun (WGS) entry which is preliminary data.</text>
</comment>
<name>A0A1X2HGU2_SYNRA</name>
<gene>
    <name evidence="2" type="ORF">BCR43DRAFT_490929</name>
</gene>